<dbReference type="SUPFAM" id="SSF47565">
    <property type="entry name" value="Insect pheromone/odorant-binding proteins"/>
    <property type="match status" value="1"/>
</dbReference>
<feature type="chain" id="PRO_5032493469" evidence="1">
    <location>
        <begin position="21"/>
        <end position="229"/>
    </location>
</feature>
<comment type="caution">
    <text evidence="2">The sequence shown here is derived from an EMBL/GenBank/DDBJ whole genome shotgun (WGS) entry which is preliminary data.</text>
</comment>
<dbReference type="InterPro" id="IPR006170">
    <property type="entry name" value="PBP/GOBP"/>
</dbReference>
<evidence type="ECO:0000256" key="1">
    <source>
        <dbReference type="SAM" id="SignalP"/>
    </source>
</evidence>
<feature type="signal peptide" evidence="1">
    <location>
        <begin position="1"/>
        <end position="20"/>
    </location>
</feature>
<reference evidence="2" key="1">
    <citation type="submission" date="2020-11" db="EMBL/GenBank/DDBJ databases">
        <authorList>
            <person name="Whitehead M."/>
        </authorList>
    </citation>
    <scope>NUCLEOTIDE SEQUENCE</scope>
    <source>
        <strain evidence="2">EGII</strain>
    </source>
</reference>
<dbReference type="Proteomes" id="UP000606786">
    <property type="component" value="Unassembled WGS sequence"/>
</dbReference>
<keyword evidence="3" id="KW-1185">Reference proteome</keyword>
<evidence type="ECO:0000313" key="3">
    <source>
        <dbReference type="Proteomes" id="UP000606786"/>
    </source>
</evidence>
<evidence type="ECO:0000313" key="2">
    <source>
        <dbReference type="EMBL" id="CAD7006054.1"/>
    </source>
</evidence>
<dbReference type="OrthoDB" id="6622484at2759"/>
<name>A0A811V575_CERCA</name>
<accession>A0A811V575</accession>
<dbReference type="Pfam" id="PF01395">
    <property type="entry name" value="PBP_GOBP"/>
    <property type="match status" value="1"/>
</dbReference>
<protein>
    <submittedName>
        <fullName evidence="2">(Mediterranean fruit fly) hypothetical protein</fullName>
    </submittedName>
</protein>
<gene>
    <name evidence="2" type="ORF">CCAP1982_LOCUS14389</name>
</gene>
<organism evidence="2 3">
    <name type="scientific">Ceratitis capitata</name>
    <name type="common">Mediterranean fruit fly</name>
    <name type="synonym">Tephritis capitata</name>
    <dbReference type="NCBI Taxonomy" id="7213"/>
    <lineage>
        <taxon>Eukaryota</taxon>
        <taxon>Metazoa</taxon>
        <taxon>Ecdysozoa</taxon>
        <taxon>Arthropoda</taxon>
        <taxon>Hexapoda</taxon>
        <taxon>Insecta</taxon>
        <taxon>Pterygota</taxon>
        <taxon>Neoptera</taxon>
        <taxon>Endopterygota</taxon>
        <taxon>Diptera</taxon>
        <taxon>Brachycera</taxon>
        <taxon>Muscomorpha</taxon>
        <taxon>Tephritoidea</taxon>
        <taxon>Tephritidae</taxon>
        <taxon>Ceratitis</taxon>
        <taxon>Ceratitis</taxon>
    </lineage>
</organism>
<keyword evidence="1" id="KW-0732">Signal</keyword>
<dbReference type="EMBL" id="CAJHJT010000034">
    <property type="protein sequence ID" value="CAD7006054.1"/>
    <property type="molecule type" value="Genomic_DNA"/>
</dbReference>
<sequence>MEWSGVGGVVALVICCLLQAKLVLWCLGCTPSAVRHQLNSTQLCSPELNTALSSMGNLAELISNKRALSEIYSLLMLGNRNSQNSARAQSLTLCLYEYLFKELQSLYDEDDVSHVHTQRTRREAIDSKECDKRSWKKDMHCCKDSNANGEQLALFRSVKKECIAELKGEPADDAFNPFDCEKMKQVKEQMICISECIAKKLKSLDEEGELKRDAILEGLRAQIVMHNGR</sequence>
<dbReference type="AlphaFoldDB" id="A0A811V575"/>
<proteinExistence type="predicted"/>
<dbReference type="InterPro" id="IPR036728">
    <property type="entry name" value="PBP_GOBP_sf"/>
</dbReference>
<dbReference type="GO" id="GO:0005549">
    <property type="term" value="F:odorant binding"/>
    <property type="evidence" value="ECO:0007669"/>
    <property type="project" value="InterPro"/>
</dbReference>